<keyword evidence="2" id="KW-1185">Reference proteome</keyword>
<reference evidence="1 2" key="1">
    <citation type="journal article" date="2020" name="Phytopathology">
        <title>Genome Sequence Resources of Colletotrichum truncatum, C. plurivorum, C. musicola, and C. sojae: Four Species Pathogenic to Soybean (Glycine max).</title>
        <authorList>
            <person name="Rogerio F."/>
            <person name="Boufleur T.R."/>
            <person name="Ciampi-Guillardi M."/>
            <person name="Sukno S.A."/>
            <person name="Thon M.R."/>
            <person name="Massola Junior N.S."/>
            <person name="Baroncelli R."/>
        </authorList>
    </citation>
    <scope>NUCLEOTIDE SEQUENCE [LARGE SCALE GENOMIC DNA]</scope>
    <source>
        <strain evidence="1 2">LFN0009</strain>
    </source>
</reference>
<dbReference type="AlphaFoldDB" id="A0A8H6IQE0"/>
<proteinExistence type="predicted"/>
<dbReference type="EMBL" id="WIGN01000461">
    <property type="protein sequence ID" value="KAF6792057.1"/>
    <property type="molecule type" value="Genomic_DNA"/>
</dbReference>
<sequence>MAEVLGAVASGLSIAELALKTVHAGFKFAELWRGVREFPADIQRRLRELEILAMQLRDLESGQASSPPSSALYMARVQCHTCLTDLQKVLDDIQSRIQQRKGIKRSATVASMMLKGDVLARVDGRLASSLETLHSLKSLIEEFGLLRQQVSDIIQLRKPELSKRTFDLMSWSDCGGSSSDSACDWTVHLSTQPSSTPTEYHTEHLASLGSEIFTGCLEIEAHYASTRRHYSNKTRKVFPNKNALDDDDEYPHSRLEVHFAAPSFMSFPGWQRLLRAPRTMYAKDESLDDALMDLAREGNLKELTILLDSNTISLDEYAYGPILVFWQTANFLLDRGARSSYESEIFCPAVNVYDIGRRDPLWKQSDDGQDTLELQRLIKREHRNNFLPLVWSDDEFYGSEFIMERMRAAISLSMGAMRTPENTCQMIRCALGEWQVDLDLGIADNYGNTLLSGLAQAAGFLEGTGYADEVHELIREVLKKSTSKEAELQLPARCPSIGLYYKTPFFGLIGESLRNEAVWGQKRASTQDSFRRCESAMLRWLEDLLECGLDLASYGREEQFFLAQDTSKREFGLSGGTSSFLVRLISLDSGARPQDWKLYWSEATDELAGDFWTILEADSDISVDKSMPIPGAWIDDDISSDLSDAD</sequence>
<gene>
    <name evidence="1" type="ORF">CSOJ01_14206</name>
</gene>
<evidence type="ECO:0008006" key="3">
    <source>
        <dbReference type="Google" id="ProtNLM"/>
    </source>
</evidence>
<evidence type="ECO:0000313" key="1">
    <source>
        <dbReference type="EMBL" id="KAF6792057.1"/>
    </source>
</evidence>
<comment type="caution">
    <text evidence="1">The sequence shown here is derived from an EMBL/GenBank/DDBJ whole genome shotgun (WGS) entry which is preliminary data.</text>
</comment>
<protein>
    <recommendedName>
        <fullName evidence="3">Fungal N-terminal domain-containing protein</fullName>
    </recommendedName>
</protein>
<evidence type="ECO:0000313" key="2">
    <source>
        <dbReference type="Proteomes" id="UP000652219"/>
    </source>
</evidence>
<organism evidence="1 2">
    <name type="scientific">Colletotrichum sojae</name>
    <dbReference type="NCBI Taxonomy" id="2175907"/>
    <lineage>
        <taxon>Eukaryota</taxon>
        <taxon>Fungi</taxon>
        <taxon>Dikarya</taxon>
        <taxon>Ascomycota</taxon>
        <taxon>Pezizomycotina</taxon>
        <taxon>Sordariomycetes</taxon>
        <taxon>Hypocreomycetidae</taxon>
        <taxon>Glomerellales</taxon>
        <taxon>Glomerellaceae</taxon>
        <taxon>Colletotrichum</taxon>
        <taxon>Colletotrichum orchidearum species complex</taxon>
    </lineage>
</organism>
<name>A0A8H6IQE0_9PEZI</name>
<dbReference type="Proteomes" id="UP000652219">
    <property type="component" value="Unassembled WGS sequence"/>
</dbReference>
<accession>A0A8H6IQE0</accession>